<evidence type="ECO:0000313" key="5">
    <source>
        <dbReference type="EMBL" id="TBN47945.1"/>
    </source>
</evidence>
<organism evidence="5 6">
    <name type="scientific">Hansschlegelia quercus</name>
    <dbReference type="NCBI Taxonomy" id="2528245"/>
    <lineage>
        <taxon>Bacteria</taxon>
        <taxon>Pseudomonadati</taxon>
        <taxon>Pseudomonadota</taxon>
        <taxon>Alphaproteobacteria</taxon>
        <taxon>Hyphomicrobiales</taxon>
        <taxon>Methylopilaceae</taxon>
        <taxon>Hansschlegelia</taxon>
    </lineage>
</organism>
<evidence type="ECO:0000256" key="1">
    <source>
        <dbReference type="ARBA" id="ARBA00022741"/>
    </source>
</evidence>
<accession>A0A4Q9GAD1</accession>
<dbReference type="EMBL" id="SIUB01000009">
    <property type="protein sequence ID" value="TBN47945.1"/>
    <property type="molecule type" value="Genomic_DNA"/>
</dbReference>
<dbReference type="GO" id="GO:0005886">
    <property type="term" value="C:plasma membrane"/>
    <property type="evidence" value="ECO:0007669"/>
    <property type="project" value="TreeGrafter"/>
</dbReference>
<dbReference type="Proteomes" id="UP000291613">
    <property type="component" value="Unassembled WGS sequence"/>
</dbReference>
<dbReference type="SMART" id="SM00382">
    <property type="entry name" value="AAA"/>
    <property type="match status" value="1"/>
</dbReference>
<dbReference type="InterPro" id="IPR003439">
    <property type="entry name" value="ABC_transporter-like_ATP-bd"/>
</dbReference>
<dbReference type="GO" id="GO:0005524">
    <property type="term" value="F:ATP binding"/>
    <property type="evidence" value="ECO:0007669"/>
    <property type="project" value="UniProtKB-KW"/>
</dbReference>
<keyword evidence="1" id="KW-0547">Nucleotide-binding</keyword>
<sequence>MNAPLRFAHSPAVAGSLLAFADVRKAYFGRDGVERVALDGVSFEMANGEILAVIGSASSGKSALARLAAGLEHPNSGMVALDGAAMSGEQARAGVVYLSASAEPPSQRPIREIVAELAEKARPDAGRKLDALMELLELGPDGDRYFDELSDGARRRVALARALAAEPRLLVLDGATSALDPEIAEAVLAALSWANREIGVGILLVTHDMSAVTALATRVVVLDGGQVVEEGATARVFAHSGHAVTRRFAAAATGATLPPFLAGKLSATPQPMGKALVRLAFEGPAATRPVLTSVARELGFDVGIVAGSLGAAGGAPYGVLIVAAPSDEPYFTAVVERFEDSGLGVELLGFVA</sequence>
<evidence type="ECO:0000259" key="4">
    <source>
        <dbReference type="PROSITE" id="PS50893"/>
    </source>
</evidence>
<dbReference type="SUPFAM" id="SSF55021">
    <property type="entry name" value="ACT-like"/>
    <property type="match status" value="1"/>
</dbReference>
<dbReference type="InterPro" id="IPR015854">
    <property type="entry name" value="ABC_transpr_LolD-like"/>
</dbReference>
<dbReference type="SMART" id="SM00930">
    <property type="entry name" value="NIL"/>
    <property type="match status" value="1"/>
</dbReference>
<dbReference type="SUPFAM" id="SSF52540">
    <property type="entry name" value="P-loop containing nucleoside triphosphate hydrolases"/>
    <property type="match status" value="1"/>
</dbReference>
<dbReference type="InterPro" id="IPR003593">
    <property type="entry name" value="AAA+_ATPase"/>
</dbReference>
<evidence type="ECO:0000256" key="2">
    <source>
        <dbReference type="ARBA" id="ARBA00022840"/>
    </source>
</evidence>
<dbReference type="InterPro" id="IPR018449">
    <property type="entry name" value="NIL_domain"/>
</dbReference>
<dbReference type="GO" id="GO:0022857">
    <property type="term" value="F:transmembrane transporter activity"/>
    <property type="evidence" value="ECO:0007669"/>
    <property type="project" value="TreeGrafter"/>
</dbReference>
<dbReference type="GO" id="GO:0016887">
    <property type="term" value="F:ATP hydrolysis activity"/>
    <property type="evidence" value="ECO:0007669"/>
    <property type="project" value="InterPro"/>
</dbReference>
<dbReference type="OrthoDB" id="9778547at2"/>
<keyword evidence="2 5" id="KW-0067">ATP-binding</keyword>
<evidence type="ECO:0000256" key="3">
    <source>
        <dbReference type="ARBA" id="ARBA00022970"/>
    </source>
</evidence>
<keyword evidence="3" id="KW-0813">Transport</keyword>
<dbReference type="AlphaFoldDB" id="A0A4Q9GAD1"/>
<dbReference type="RefSeq" id="WP_131004404.1">
    <property type="nucleotide sequence ID" value="NZ_JBHSZR010000008.1"/>
</dbReference>
<dbReference type="Gene3D" id="3.30.70.260">
    <property type="match status" value="1"/>
</dbReference>
<comment type="caution">
    <text evidence="5">The sequence shown here is derived from an EMBL/GenBank/DDBJ whole genome shotgun (WGS) entry which is preliminary data.</text>
</comment>
<feature type="domain" description="ABC transporter" evidence="4">
    <location>
        <begin position="18"/>
        <end position="249"/>
    </location>
</feature>
<dbReference type="Gene3D" id="3.40.50.300">
    <property type="entry name" value="P-loop containing nucleotide triphosphate hydrolases"/>
    <property type="match status" value="1"/>
</dbReference>
<dbReference type="Pfam" id="PF00005">
    <property type="entry name" value="ABC_tran"/>
    <property type="match status" value="1"/>
</dbReference>
<evidence type="ECO:0000313" key="6">
    <source>
        <dbReference type="Proteomes" id="UP000291613"/>
    </source>
</evidence>
<dbReference type="InterPro" id="IPR027417">
    <property type="entry name" value="P-loop_NTPase"/>
</dbReference>
<keyword evidence="6" id="KW-1185">Reference proteome</keyword>
<name>A0A4Q9GAD1_9HYPH</name>
<reference evidence="5 6" key="1">
    <citation type="submission" date="2019-02" db="EMBL/GenBank/DDBJ databases">
        <title>Hansschlegelia quercus sp. nov., a novel methylotrophic bacterium from buds of oak (Quercus robur L.).</title>
        <authorList>
            <person name="Agafonova N.V."/>
            <person name="Kaparullina E.N."/>
            <person name="Grouzdev D.S."/>
            <person name="Doronina N.V."/>
        </authorList>
    </citation>
    <scope>NUCLEOTIDE SEQUENCE [LARGE SCALE GENOMIC DNA]</scope>
    <source>
        <strain evidence="5 6">Dub</strain>
    </source>
</reference>
<dbReference type="InterPro" id="IPR045865">
    <property type="entry name" value="ACT-like_dom_sf"/>
</dbReference>
<gene>
    <name evidence="5" type="ORF">EYR15_15105</name>
</gene>
<dbReference type="GO" id="GO:0006865">
    <property type="term" value="P:amino acid transport"/>
    <property type="evidence" value="ECO:0007669"/>
    <property type="project" value="UniProtKB-KW"/>
</dbReference>
<dbReference type="PANTHER" id="PTHR24220">
    <property type="entry name" value="IMPORT ATP-BINDING PROTEIN"/>
    <property type="match status" value="1"/>
</dbReference>
<dbReference type="Pfam" id="PF09383">
    <property type="entry name" value="NIL"/>
    <property type="match status" value="1"/>
</dbReference>
<dbReference type="PROSITE" id="PS50893">
    <property type="entry name" value="ABC_TRANSPORTER_2"/>
    <property type="match status" value="1"/>
</dbReference>
<proteinExistence type="predicted"/>
<keyword evidence="3" id="KW-0029">Amino-acid transport</keyword>
<protein>
    <submittedName>
        <fullName evidence="5">ATP-binding cassette domain-containing protein</fullName>
    </submittedName>
</protein>